<name>A0A2T5FV22_9SPHN</name>
<dbReference type="AlphaFoldDB" id="A0A2T5FV22"/>
<proteinExistence type="predicted"/>
<evidence type="ECO:0000313" key="2">
    <source>
        <dbReference type="Proteomes" id="UP000244162"/>
    </source>
</evidence>
<dbReference type="InterPro" id="IPR038444">
    <property type="entry name" value="DUF465_sf"/>
</dbReference>
<accession>A0A2T5FV22</accession>
<keyword evidence="2" id="KW-1185">Reference proteome</keyword>
<dbReference type="EMBL" id="NWBU01000015">
    <property type="protein sequence ID" value="PTQ08559.1"/>
    <property type="molecule type" value="Genomic_DNA"/>
</dbReference>
<gene>
    <name evidence="1" type="ORF">CLG96_15300</name>
</gene>
<sequence>MENSHCSALLAKHAGLDARLAAENRRPAPNDMLIATLKKQKLKIKEALVQHNLVTSSR</sequence>
<comment type="caution">
    <text evidence="1">The sequence shown here is derived from an EMBL/GenBank/DDBJ whole genome shotgun (WGS) entry which is preliminary data.</text>
</comment>
<protein>
    <recommendedName>
        <fullName evidence="3">DUF465 domain-containing protein</fullName>
    </recommendedName>
</protein>
<dbReference type="InterPro" id="IPR007420">
    <property type="entry name" value="DUF465"/>
</dbReference>
<evidence type="ECO:0008006" key="3">
    <source>
        <dbReference type="Google" id="ProtNLM"/>
    </source>
</evidence>
<organism evidence="1 2">
    <name type="scientific">Sphingomonas oleivorans</name>
    <dbReference type="NCBI Taxonomy" id="1735121"/>
    <lineage>
        <taxon>Bacteria</taxon>
        <taxon>Pseudomonadati</taxon>
        <taxon>Pseudomonadota</taxon>
        <taxon>Alphaproteobacteria</taxon>
        <taxon>Sphingomonadales</taxon>
        <taxon>Sphingomonadaceae</taxon>
        <taxon>Sphingomonas</taxon>
    </lineage>
</organism>
<evidence type="ECO:0000313" key="1">
    <source>
        <dbReference type="EMBL" id="PTQ08559.1"/>
    </source>
</evidence>
<dbReference type="RefSeq" id="WP_107969156.1">
    <property type="nucleotide sequence ID" value="NZ_NWBU01000015.1"/>
</dbReference>
<dbReference type="Gene3D" id="6.10.280.50">
    <property type="match status" value="1"/>
</dbReference>
<dbReference type="Pfam" id="PF04325">
    <property type="entry name" value="DUF465"/>
    <property type="match status" value="1"/>
</dbReference>
<dbReference type="Proteomes" id="UP000244162">
    <property type="component" value="Unassembled WGS sequence"/>
</dbReference>
<reference evidence="1 2" key="1">
    <citation type="submission" date="2017-09" db="EMBL/GenBank/DDBJ databases">
        <title>Sphingomonas panjinensis sp.nov., isolated from oil-contaminated soil.</title>
        <authorList>
            <person name="Wang L."/>
            <person name="Chen L."/>
        </authorList>
    </citation>
    <scope>NUCLEOTIDE SEQUENCE [LARGE SCALE GENOMIC DNA]</scope>
    <source>
        <strain evidence="1 2">FW-11</strain>
    </source>
</reference>
<dbReference type="OrthoDB" id="7392037at2"/>